<proteinExistence type="inferred from homology"/>
<sequence length="654" mass="72682">MTASDEELRAALDAANIPTLLCVVAQLTGAQSWLEEPFRLSRTVALNDNDTGGLPEDRQAQIRAAAFAVLRDIRDGRRSVAPPPTDERLIEMLSRSLGETVPPEYGSLMAEEGGFRDREAVAWHGPRPARAGQMHVLVIGAGPSGIAAAVSLQRLGIPFTVVERNESVGGVWRENTYPGAGVDTPAHLYSFSFAPQRSWPRYYAKQPDVLAYFEELAQRFDVQQHVRFGTWVRSAHWDDDAQKWIVTASDSSGRRWTATADVVISCVGSLNEPAIPDLPGMDEFAKPLFHSARWDHSVELTDKRVAVIGTGATAMQIVPAIADRTHQTLVFQRTPQWVVPNANYLRPVSEGVRLLMEQVPYYASFYRQRLIWQFQDKLLATLKRDPEWPHPDRAVNAINDRHRDFMTKAMEDQLGDDVAQLRDAVVPSYPPYSKRILMDNEWIPTIRRSDVTLVAQRVVGFDAQHVLTEDGAAYPVDVVILATGFQSRKMLSTFEVVGRDGIVLREQWGDDDASAYLGISIPNFPNFFMVGGPQTTLAHGGSALLQSECAIAYIMGILIRMAEGDLTSVEVRPDVAAAYDHRVTAEHDQLVWTHPGTSNWYRNARGRIVSALPWRLVDYRAMTELPDLDDYLLRRSASGAVPVATELSATSSQG</sequence>
<comment type="similarity">
    <text evidence="1">Belongs to the FAD-binding monooxygenase family.</text>
</comment>
<evidence type="ECO:0000256" key="3">
    <source>
        <dbReference type="ARBA" id="ARBA00022827"/>
    </source>
</evidence>
<gene>
    <name evidence="5" type="ORF">BST29_10660</name>
</gene>
<dbReference type="Proteomes" id="UP000243140">
    <property type="component" value="Unassembled WGS sequence"/>
</dbReference>
<dbReference type="Pfam" id="PF00743">
    <property type="entry name" value="FMO-like"/>
    <property type="match status" value="1"/>
</dbReference>
<dbReference type="Gene3D" id="3.50.50.60">
    <property type="entry name" value="FAD/NAD(P)-binding domain"/>
    <property type="match status" value="2"/>
</dbReference>
<keyword evidence="3" id="KW-0274">FAD</keyword>
<evidence type="ECO:0000256" key="2">
    <source>
        <dbReference type="ARBA" id="ARBA00022630"/>
    </source>
</evidence>
<name>A0ABX3SSD2_MYCMA</name>
<dbReference type="SUPFAM" id="SSF51905">
    <property type="entry name" value="FAD/NAD(P)-binding domain"/>
    <property type="match status" value="2"/>
</dbReference>
<dbReference type="PRINTS" id="PR00368">
    <property type="entry name" value="FADPNR"/>
</dbReference>
<dbReference type="InterPro" id="IPR036188">
    <property type="entry name" value="FAD/NAD-bd_sf"/>
</dbReference>
<dbReference type="PRINTS" id="PR00469">
    <property type="entry name" value="PNDRDTASEII"/>
</dbReference>
<evidence type="ECO:0000313" key="5">
    <source>
        <dbReference type="EMBL" id="ORA82869.1"/>
    </source>
</evidence>
<organism evidence="5 6">
    <name type="scientific">Mycobacterium malmoense</name>
    <dbReference type="NCBI Taxonomy" id="1780"/>
    <lineage>
        <taxon>Bacteria</taxon>
        <taxon>Bacillati</taxon>
        <taxon>Actinomycetota</taxon>
        <taxon>Actinomycetes</taxon>
        <taxon>Mycobacteriales</taxon>
        <taxon>Mycobacteriaceae</taxon>
        <taxon>Mycobacterium</taxon>
    </lineage>
</organism>
<dbReference type="EMBL" id="MVHV01000009">
    <property type="protein sequence ID" value="ORA82869.1"/>
    <property type="molecule type" value="Genomic_DNA"/>
</dbReference>
<dbReference type="PANTHER" id="PTHR42877">
    <property type="entry name" value="L-ORNITHINE N(5)-MONOOXYGENASE-RELATED"/>
    <property type="match status" value="1"/>
</dbReference>
<dbReference type="InterPro" id="IPR020946">
    <property type="entry name" value="Flavin_mOase-like"/>
</dbReference>
<evidence type="ECO:0000256" key="4">
    <source>
        <dbReference type="ARBA" id="ARBA00023002"/>
    </source>
</evidence>
<evidence type="ECO:0000313" key="6">
    <source>
        <dbReference type="Proteomes" id="UP000243140"/>
    </source>
</evidence>
<keyword evidence="6" id="KW-1185">Reference proteome</keyword>
<keyword evidence="4" id="KW-0560">Oxidoreductase</keyword>
<keyword evidence="5" id="KW-0503">Monooxygenase</keyword>
<comment type="caution">
    <text evidence="5">The sequence shown here is derived from an EMBL/GenBank/DDBJ whole genome shotgun (WGS) entry which is preliminary data.</text>
</comment>
<dbReference type="GO" id="GO:0004497">
    <property type="term" value="F:monooxygenase activity"/>
    <property type="evidence" value="ECO:0007669"/>
    <property type="project" value="UniProtKB-KW"/>
</dbReference>
<keyword evidence="2" id="KW-0285">Flavoprotein</keyword>
<dbReference type="PANTHER" id="PTHR42877:SF4">
    <property type="entry name" value="FAD_NAD(P)-BINDING DOMAIN-CONTAINING PROTEIN-RELATED"/>
    <property type="match status" value="1"/>
</dbReference>
<evidence type="ECO:0000256" key="1">
    <source>
        <dbReference type="ARBA" id="ARBA00010139"/>
    </source>
</evidence>
<dbReference type="InterPro" id="IPR051209">
    <property type="entry name" value="FAD-bind_Monooxygenase_sf"/>
</dbReference>
<protein>
    <submittedName>
        <fullName evidence="5">Monooxygenase</fullName>
    </submittedName>
</protein>
<reference evidence="5 6" key="1">
    <citation type="submission" date="2017-02" db="EMBL/GenBank/DDBJ databases">
        <title>The new phylogeny of genus Mycobacterium.</title>
        <authorList>
            <person name="Tortoli E."/>
            <person name="Trovato A."/>
            <person name="Cirillo D.M."/>
        </authorList>
    </citation>
    <scope>NUCLEOTIDE SEQUENCE [LARGE SCALE GENOMIC DNA]</scope>
    <source>
        <strain evidence="5 6">IP1130001</strain>
    </source>
</reference>
<accession>A0ABX3SSD2</accession>